<dbReference type="AlphaFoldDB" id="A0A6A5X8E4"/>
<reference evidence="3" key="1">
    <citation type="journal article" date="2020" name="Stud. Mycol.">
        <title>101 Dothideomycetes genomes: a test case for predicting lifestyles and emergence of pathogens.</title>
        <authorList>
            <person name="Haridas S."/>
            <person name="Albert R."/>
            <person name="Binder M."/>
            <person name="Bloem J."/>
            <person name="Labutti K."/>
            <person name="Salamov A."/>
            <person name="Andreopoulos B."/>
            <person name="Baker S."/>
            <person name="Barry K."/>
            <person name="Bills G."/>
            <person name="Bluhm B."/>
            <person name="Cannon C."/>
            <person name="Castanera R."/>
            <person name="Culley D."/>
            <person name="Daum C."/>
            <person name="Ezra D."/>
            <person name="Gonzalez J."/>
            <person name="Henrissat B."/>
            <person name="Kuo A."/>
            <person name="Liang C."/>
            <person name="Lipzen A."/>
            <person name="Lutzoni F."/>
            <person name="Magnuson J."/>
            <person name="Mondo S."/>
            <person name="Nolan M."/>
            <person name="Ohm R."/>
            <person name="Pangilinan J."/>
            <person name="Park H.-J."/>
            <person name="Ramirez L."/>
            <person name="Alfaro M."/>
            <person name="Sun H."/>
            <person name="Tritt A."/>
            <person name="Yoshinaga Y."/>
            <person name="Zwiers L.-H."/>
            <person name="Turgeon B."/>
            <person name="Goodwin S."/>
            <person name="Spatafora J."/>
            <person name="Crous P."/>
            <person name="Grigoriev I."/>
        </authorList>
    </citation>
    <scope>NUCLEOTIDE SEQUENCE</scope>
    <source>
        <strain evidence="3">CBS 175.79</strain>
    </source>
</reference>
<feature type="region of interest" description="Disordered" evidence="2">
    <location>
        <begin position="42"/>
        <end position="107"/>
    </location>
</feature>
<keyword evidence="1" id="KW-0175">Coiled coil</keyword>
<feature type="region of interest" description="Disordered" evidence="2">
    <location>
        <begin position="245"/>
        <end position="290"/>
    </location>
</feature>
<feature type="region of interest" description="Disordered" evidence="2">
    <location>
        <begin position="1"/>
        <end position="29"/>
    </location>
</feature>
<accession>A0A6A5X8E4</accession>
<feature type="coiled-coil region" evidence="1">
    <location>
        <begin position="113"/>
        <end position="237"/>
    </location>
</feature>
<feature type="region of interest" description="Disordered" evidence="2">
    <location>
        <begin position="356"/>
        <end position="402"/>
    </location>
</feature>
<dbReference type="EMBL" id="ML978079">
    <property type="protein sequence ID" value="KAF2009213.1"/>
    <property type="molecule type" value="Genomic_DNA"/>
</dbReference>
<evidence type="ECO:0000313" key="4">
    <source>
        <dbReference type="Proteomes" id="UP000799778"/>
    </source>
</evidence>
<dbReference type="GeneID" id="54292100"/>
<feature type="region of interest" description="Disordered" evidence="2">
    <location>
        <begin position="514"/>
        <end position="535"/>
    </location>
</feature>
<keyword evidence="4" id="KW-1185">Reference proteome</keyword>
<evidence type="ECO:0008006" key="5">
    <source>
        <dbReference type="Google" id="ProtNLM"/>
    </source>
</evidence>
<gene>
    <name evidence="3" type="ORF">BU24DRAFT_84875</name>
</gene>
<feature type="region of interest" description="Disordered" evidence="2">
    <location>
        <begin position="407"/>
        <end position="426"/>
    </location>
</feature>
<sequence length="558" mass="62645">MSTPNSRRPSAPGITIPQSLRSCSSFSVEPKSEFLRSALEARRAKDIATPSPAESRPTPKRIVTSFTPTSDPWLDQALSEEDAPRATPIRRPRRPSEGALPRMPTQRELQTETEALKNNMFNLNLKLELLKKQNNELKDALDEANKRIEDLEPLEDENYDLRDDNNRLKLRMQDLEEENIQLNDANAEILKIQDETIANLEKQHSALDEAADMIYQLEKEKEEMTKTNAQLADQVAACQQFEDTLDGPSSDRFPGRIQSIDDSRPSTSHFDSDYYSQPGSPQVKVKTSRDLPQCSERAKNFFEMNLNGKKSVKELKQRVSDASIRHKARPRSPVPEVPQIPEGYEGVDRVARPQKEAVHTPTRRHRIVPPPQPALNTVGLSPAKSSSTAPRTPTGPKEGLRRMFKEGRVVERSRPPSNHPSPTLSHKASIYSALPSPSQTSVTSLPSTDNHIPQLSSGERLRGSSSADALHSTPAPPEISYPVPPSVTTDDLTSEVDYREKWWKDVRNVYPHNRGAAESTHATRPSGGSGMQRDFFFNGAENEDQFMRRAQGYMPRRK</sequence>
<feature type="compositionally biased region" description="Polar residues" evidence="2">
    <location>
        <begin position="265"/>
        <end position="280"/>
    </location>
</feature>
<evidence type="ECO:0000313" key="3">
    <source>
        <dbReference type="EMBL" id="KAF2009213.1"/>
    </source>
</evidence>
<dbReference type="RefSeq" id="XP_033377552.1">
    <property type="nucleotide sequence ID" value="XM_033534703.1"/>
</dbReference>
<feature type="compositionally biased region" description="Polar residues" evidence="2">
    <location>
        <begin position="16"/>
        <end position="27"/>
    </location>
</feature>
<feature type="compositionally biased region" description="Polar residues" evidence="2">
    <location>
        <begin position="374"/>
        <end position="391"/>
    </location>
</feature>
<protein>
    <recommendedName>
        <fullName evidence="5">Centrosomin N-terminal motif 1 domain-containing protein</fullName>
    </recommendedName>
</protein>
<evidence type="ECO:0000256" key="1">
    <source>
        <dbReference type="SAM" id="Coils"/>
    </source>
</evidence>
<evidence type="ECO:0000256" key="2">
    <source>
        <dbReference type="SAM" id="MobiDB-lite"/>
    </source>
</evidence>
<name>A0A6A5X8E4_9PLEO</name>
<organism evidence="3 4">
    <name type="scientific">Aaosphaeria arxii CBS 175.79</name>
    <dbReference type="NCBI Taxonomy" id="1450172"/>
    <lineage>
        <taxon>Eukaryota</taxon>
        <taxon>Fungi</taxon>
        <taxon>Dikarya</taxon>
        <taxon>Ascomycota</taxon>
        <taxon>Pezizomycotina</taxon>
        <taxon>Dothideomycetes</taxon>
        <taxon>Pleosporomycetidae</taxon>
        <taxon>Pleosporales</taxon>
        <taxon>Pleosporales incertae sedis</taxon>
        <taxon>Aaosphaeria</taxon>
    </lineage>
</organism>
<dbReference type="OrthoDB" id="10251744at2759"/>
<feature type="compositionally biased region" description="Pro residues" evidence="2">
    <location>
        <begin position="474"/>
        <end position="485"/>
    </location>
</feature>
<feature type="compositionally biased region" description="Polar residues" evidence="2">
    <location>
        <begin position="435"/>
        <end position="454"/>
    </location>
</feature>
<dbReference type="Proteomes" id="UP000799778">
    <property type="component" value="Unassembled WGS sequence"/>
</dbReference>
<feature type="region of interest" description="Disordered" evidence="2">
    <location>
        <begin position="434"/>
        <end position="492"/>
    </location>
</feature>
<feature type="compositionally biased region" description="Low complexity" evidence="2">
    <location>
        <begin position="455"/>
        <end position="466"/>
    </location>
</feature>
<feature type="region of interest" description="Disordered" evidence="2">
    <location>
        <begin position="321"/>
        <end position="341"/>
    </location>
</feature>
<proteinExistence type="predicted"/>